<proteinExistence type="predicted"/>
<evidence type="ECO:0000313" key="1">
    <source>
        <dbReference type="EMBL" id="KAH7299536.1"/>
    </source>
</evidence>
<evidence type="ECO:0000313" key="2">
    <source>
        <dbReference type="Proteomes" id="UP000825935"/>
    </source>
</evidence>
<sequence>MPYASLALLPYPHLQFCLPSYMGWDTHPTDAPLNLFPSYRFPSPHPSFCNFSTLHVLISDTHTHTPTSLPTSNLPSHNTMLSTHNICGINQTQHDLKICFPFITPICTYSTPSYIQPHLCARFFQHGFLKLLLLSLPINHIQPLHA</sequence>
<accession>A0A8T2RST6</accession>
<name>A0A8T2RST6_CERRI</name>
<dbReference type="Proteomes" id="UP000825935">
    <property type="component" value="Chromosome 24"/>
</dbReference>
<dbReference type="EMBL" id="CM035429">
    <property type="protein sequence ID" value="KAH7299536.1"/>
    <property type="molecule type" value="Genomic_DNA"/>
</dbReference>
<reference evidence="1" key="1">
    <citation type="submission" date="2021-08" db="EMBL/GenBank/DDBJ databases">
        <title>WGS assembly of Ceratopteris richardii.</title>
        <authorList>
            <person name="Marchant D.B."/>
            <person name="Chen G."/>
            <person name="Jenkins J."/>
            <person name="Shu S."/>
            <person name="Leebens-Mack J."/>
            <person name="Grimwood J."/>
            <person name="Schmutz J."/>
            <person name="Soltis P."/>
            <person name="Soltis D."/>
            <person name="Chen Z.-H."/>
        </authorList>
    </citation>
    <scope>NUCLEOTIDE SEQUENCE</scope>
    <source>
        <strain evidence="1">Whitten #5841</strain>
        <tissue evidence="1">Leaf</tissue>
    </source>
</reference>
<comment type="caution">
    <text evidence="1">The sequence shown here is derived from an EMBL/GenBank/DDBJ whole genome shotgun (WGS) entry which is preliminary data.</text>
</comment>
<gene>
    <name evidence="1" type="ORF">KP509_24G016900</name>
</gene>
<organism evidence="1 2">
    <name type="scientific">Ceratopteris richardii</name>
    <name type="common">Triangle waterfern</name>
    <dbReference type="NCBI Taxonomy" id="49495"/>
    <lineage>
        <taxon>Eukaryota</taxon>
        <taxon>Viridiplantae</taxon>
        <taxon>Streptophyta</taxon>
        <taxon>Embryophyta</taxon>
        <taxon>Tracheophyta</taxon>
        <taxon>Polypodiopsida</taxon>
        <taxon>Polypodiidae</taxon>
        <taxon>Polypodiales</taxon>
        <taxon>Pteridineae</taxon>
        <taxon>Pteridaceae</taxon>
        <taxon>Parkerioideae</taxon>
        <taxon>Ceratopteris</taxon>
    </lineage>
</organism>
<keyword evidence="2" id="KW-1185">Reference proteome</keyword>
<dbReference type="AlphaFoldDB" id="A0A8T2RST6"/>
<protein>
    <submittedName>
        <fullName evidence="1">Uncharacterized protein</fullName>
    </submittedName>
</protein>